<dbReference type="InterPro" id="IPR024217">
    <property type="entry name" value="DUF3813"/>
</dbReference>
<dbReference type="Pfam" id="PF12758">
    <property type="entry name" value="DUF3813"/>
    <property type="match status" value="1"/>
</dbReference>
<evidence type="ECO:0000313" key="2">
    <source>
        <dbReference type="EMBL" id="MDN4523696.1"/>
    </source>
</evidence>
<protein>
    <submittedName>
        <fullName evidence="2">DUF3813 domain-containing protein</fullName>
    </submittedName>
</protein>
<sequence>MGNNIFQRAKEAVSNLVGNHDEHKHNHDHQHQHQNPQHEQLSAQSSDFSNEDISVAENIISSAMADSSNAERQQLSELQEELDATKDNSQQDL</sequence>
<feature type="compositionally biased region" description="Basic and acidic residues" evidence="1">
    <location>
        <begin position="19"/>
        <end position="31"/>
    </location>
</feature>
<gene>
    <name evidence="2" type="ORF">QYB97_04385</name>
</gene>
<name>A0ABT8HSH4_9BACL</name>
<keyword evidence="3" id="KW-1185">Reference proteome</keyword>
<feature type="compositionally biased region" description="Polar residues" evidence="1">
    <location>
        <begin position="59"/>
        <end position="72"/>
    </location>
</feature>
<organism evidence="2 3">
    <name type="scientific">Fictibacillus fluitans</name>
    <dbReference type="NCBI Taxonomy" id="3058422"/>
    <lineage>
        <taxon>Bacteria</taxon>
        <taxon>Bacillati</taxon>
        <taxon>Bacillota</taxon>
        <taxon>Bacilli</taxon>
        <taxon>Bacillales</taxon>
        <taxon>Fictibacillaceae</taxon>
        <taxon>Fictibacillus</taxon>
    </lineage>
</organism>
<dbReference type="EMBL" id="JAUHTR010000001">
    <property type="protein sequence ID" value="MDN4523696.1"/>
    <property type="molecule type" value="Genomic_DNA"/>
</dbReference>
<proteinExistence type="predicted"/>
<feature type="compositionally biased region" description="Polar residues" evidence="1">
    <location>
        <begin position="41"/>
        <end position="52"/>
    </location>
</feature>
<dbReference type="RefSeq" id="WP_301164708.1">
    <property type="nucleotide sequence ID" value="NZ_JAUHTR010000001.1"/>
</dbReference>
<dbReference type="Proteomes" id="UP001172721">
    <property type="component" value="Unassembled WGS sequence"/>
</dbReference>
<reference evidence="2" key="1">
    <citation type="submission" date="2023-07" db="EMBL/GenBank/DDBJ databases">
        <title>Fictibacillus sp. isolated from freshwater pond.</title>
        <authorList>
            <person name="Kirdat K."/>
            <person name="Bhat A."/>
            <person name="Mourya A."/>
            <person name="Yadav A."/>
        </authorList>
    </citation>
    <scope>NUCLEOTIDE SEQUENCE</scope>
    <source>
        <strain evidence="2">NE201</strain>
    </source>
</reference>
<evidence type="ECO:0000256" key="1">
    <source>
        <dbReference type="SAM" id="MobiDB-lite"/>
    </source>
</evidence>
<evidence type="ECO:0000313" key="3">
    <source>
        <dbReference type="Proteomes" id="UP001172721"/>
    </source>
</evidence>
<accession>A0ABT8HSH4</accession>
<feature type="region of interest" description="Disordered" evidence="1">
    <location>
        <begin position="12"/>
        <end position="93"/>
    </location>
</feature>
<comment type="caution">
    <text evidence="2">The sequence shown here is derived from an EMBL/GenBank/DDBJ whole genome shotgun (WGS) entry which is preliminary data.</text>
</comment>